<keyword evidence="1" id="KW-0472">Membrane</keyword>
<dbReference type="AlphaFoldDB" id="A0A399D4S8"/>
<dbReference type="PANTHER" id="PTHR31061">
    <property type="entry name" value="LD22376P"/>
    <property type="match status" value="1"/>
</dbReference>
<feature type="transmembrane region" description="Helical" evidence="1">
    <location>
        <begin position="66"/>
        <end position="84"/>
    </location>
</feature>
<name>A0A399D4S8_9BACT</name>
<feature type="transmembrane region" description="Helical" evidence="1">
    <location>
        <begin position="149"/>
        <end position="169"/>
    </location>
</feature>
<keyword evidence="1" id="KW-0812">Transmembrane</keyword>
<dbReference type="PANTHER" id="PTHR31061:SF24">
    <property type="entry name" value="LD22376P"/>
    <property type="match status" value="1"/>
</dbReference>
<feature type="transmembrane region" description="Helical" evidence="1">
    <location>
        <begin position="262"/>
        <end position="283"/>
    </location>
</feature>
<feature type="transmembrane region" description="Helical" evidence="1">
    <location>
        <begin position="121"/>
        <end position="142"/>
    </location>
</feature>
<feature type="transmembrane region" description="Helical" evidence="1">
    <location>
        <begin position="295"/>
        <end position="318"/>
    </location>
</feature>
<reference evidence="2 3" key="1">
    <citation type="journal article" date="2015" name="Int. J. Syst. Evol. Microbiol.">
        <title>Mariniphaga sediminis sp. nov., isolated from coastal sediment.</title>
        <authorList>
            <person name="Wang F.Q."/>
            <person name="Shen Q.Y."/>
            <person name="Chen G.J."/>
            <person name="Du Z.J."/>
        </authorList>
    </citation>
    <scope>NUCLEOTIDE SEQUENCE [LARGE SCALE GENOMIC DNA]</scope>
    <source>
        <strain evidence="2 3">SY21</strain>
    </source>
</reference>
<sequence>MVGHKNSQERLLSLDFFRGLTMFLLIAEFTRLFWYMHVPELEGTLVYFLGNQLRHHPWHGLHAWDLVQPFFMFIVGVAMPLSYAKRIKRGETHAKVFKHIAIRSLLLLLLGWFLACISSGKIVFFFQNVLAQLSVTIFLSFLIMRKKPLYQLLISFGLLAVTELIYRTFWVEGFNQPFTPDQNFGAWVDLLISGKLSGGHWVSVNAIPTTAHTIWGVLAGKLLMSEKSHKYKLQILLAAGIAGLIIGYGLDPVTPIIKRISTTSFVFASGGWTFLALAFSFWLIDMMKVKKGVKFFAIVGMNPLFIYLFAHVGGAQLVRQVVFPVAYSGFSWAGELTVNIVASTMALMGLWYICYWMYKRRIFIKI</sequence>
<feature type="transmembrane region" description="Helical" evidence="1">
    <location>
        <begin position="231"/>
        <end position="250"/>
    </location>
</feature>
<dbReference type="RefSeq" id="WP_119347940.1">
    <property type="nucleotide sequence ID" value="NZ_QWET01000001.1"/>
</dbReference>
<dbReference type="Proteomes" id="UP000266441">
    <property type="component" value="Unassembled WGS sequence"/>
</dbReference>
<evidence type="ECO:0000313" key="3">
    <source>
        <dbReference type="Proteomes" id="UP000266441"/>
    </source>
</evidence>
<comment type="caution">
    <text evidence="2">The sequence shown here is derived from an EMBL/GenBank/DDBJ whole genome shotgun (WGS) entry which is preliminary data.</text>
</comment>
<feature type="transmembrane region" description="Helical" evidence="1">
    <location>
        <begin position="338"/>
        <end position="358"/>
    </location>
</feature>
<accession>A0A399D4S8</accession>
<evidence type="ECO:0000313" key="2">
    <source>
        <dbReference type="EMBL" id="RIH66914.1"/>
    </source>
</evidence>
<feature type="transmembrane region" description="Helical" evidence="1">
    <location>
        <begin position="200"/>
        <end position="219"/>
    </location>
</feature>
<protein>
    <submittedName>
        <fullName evidence="2">DUF5009 domain-containing protein</fullName>
    </submittedName>
</protein>
<keyword evidence="1" id="KW-1133">Transmembrane helix</keyword>
<feature type="transmembrane region" description="Helical" evidence="1">
    <location>
        <begin position="96"/>
        <end position="115"/>
    </location>
</feature>
<proteinExistence type="predicted"/>
<dbReference type="OrthoDB" id="9788724at2"/>
<feature type="transmembrane region" description="Helical" evidence="1">
    <location>
        <begin position="12"/>
        <end position="34"/>
    </location>
</feature>
<organism evidence="2 3">
    <name type="scientific">Mariniphaga sediminis</name>
    <dbReference type="NCBI Taxonomy" id="1628158"/>
    <lineage>
        <taxon>Bacteria</taxon>
        <taxon>Pseudomonadati</taxon>
        <taxon>Bacteroidota</taxon>
        <taxon>Bacteroidia</taxon>
        <taxon>Marinilabiliales</taxon>
        <taxon>Prolixibacteraceae</taxon>
        <taxon>Mariniphaga</taxon>
    </lineage>
</organism>
<gene>
    <name evidence="2" type="ORF">D1164_00310</name>
</gene>
<evidence type="ECO:0000256" key="1">
    <source>
        <dbReference type="SAM" id="Phobius"/>
    </source>
</evidence>
<keyword evidence="3" id="KW-1185">Reference proteome</keyword>
<dbReference type="EMBL" id="QWET01000001">
    <property type="protein sequence ID" value="RIH66914.1"/>
    <property type="molecule type" value="Genomic_DNA"/>
</dbReference>